<accession>A0A6A2XV23</accession>
<sequence>MAVSGISFSQELLRLRPGFLLLRYGGLVGFKMAEVYPELVESMVVTCSVIALTELISRAYHLGFKSWADYLLPDSVKGVETPFKLLQ</sequence>
<name>A0A6A2XV23_HIBSY</name>
<dbReference type="PANTHER" id="PTHR43139:SF22">
    <property type="entry name" value="AB HYDROLASE-1 DOMAIN-CONTAINING PROTEIN"/>
    <property type="match status" value="1"/>
</dbReference>
<dbReference type="AlphaFoldDB" id="A0A6A2XV23"/>
<reference evidence="1" key="1">
    <citation type="submission" date="2019-09" db="EMBL/GenBank/DDBJ databases">
        <title>Draft genome information of white flower Hibiscus syriacus.</title>
        <authorList>
            <person name="Kim Y.-M."/>
        </authorList>
    </citation>
    <scope>NUCLEOTIDE SEQUENCE [LARGE SCALE GENOMIC DNA]</scope>
    <source>
        <strain evidence="1">YM2019G1</strain>
    </source>
</reference>
<dbReference type="InterPro" id="IPR052370">
    <property type="entry name" value="Meta-cleavage_hydrolase"/>
</dbReference>
<evidence type="ECO:0000313" key="1">
    <source>
        <dbReference type="EMBL" id="KAE8670675.1"/>
    </source>
</evidence>
<keyword evidence="2" id="KW-1185">Reference proteome</keyword>
<dbReference type="EMBL" id="VEPZ02001504">
    <property type="protein sequence ID" value="KAE8670675.1"/>
    <property type="molecule type" value="Genomic_DNA"/>
</dbReference>
<organism evidence="1 2">
    <name type="scientific">Hibiscus syriacus</name>
    <name type="common">Rose of Sharon</name>
    <dbReference type="NCBI Taxonomy" id="106335"/>
    <lineage>
        <taxon>Eukaryota</taxon>
        <taxon>Viridiplantae</taxon>
        <taxon>Streptophyta</taxon>
        <taxon>Embryophyta</taxon>
        <taxon>Tracheophyta</taxon>
        <taxon>Spermatophyta</taxon>
        <taxon>Magnoliopsida</taxon>
        <taxon>eudicotyledons</taxon>
        <taxon>Gunneridae</taxon>
        <taxon>Pentapetalae</taxon>
        <taxon>rosids</taxon>
        <taxon>malvids</taxon>
        <taxon>Malvales</taxon>
        <taxon>Malvaceae</taxon>
        <taxon>Malvoideae</taxon>
        <taxon>Hibiscus</taxon>
    </lineage>
</organism>
<comment type="caution">
    <text evidence="1">The sequence shown here is derived from an EMBL/GenBank/DDBJ whole genome shotgun (WGS) entry which is preliminary data.</text>
</comment>
<dbReference type="PANTHER" id="PTHR43139">
    <property type="entry name" value="SI:DKEY-122A22.2"/>
    <property type="match status" value="1"/>
</dbReference>
<gene>
    <name evidence="1" type="ORF">F3Y22_tig00112114pilonHSYRG00140</name>
</gene>
<protein>
    <submittedName>
        <fullName evidence="1">Uncharacterized protein</fullName>
    </submittedName>
</protein>
<dbReference type="Proteomes" id="UP000436088">
    <property type="component" value="Unassembled WGS sequence"/>
</dbReference>
<proteinExistence type="predicted"/>
<evidence type="ECO:0000313" key="2">
    <source>
        <dbReference type="Proteomes" id="UP000436088"/>
    </source>
</evidence>